<dbReference type="InterPro" id="IPR036249">
    <property type="entry name" value="Thioredoxin-like_sf"/>
</dbReference>
<protein>
    <recommendedName>
        <fullName evidence="5">Glutathione peroxidase</fullName>
    </recommendedName>
</protein>
<evidence type="ECO:0000313" key="6">
    <source>
        <dbReference type="EMBL" id="KAA9135765.1"/>
    </source>
</evidence>
<sequence>MTDTSATDLRSIPFQTADGTEQTLSSYGDRLFLIVNVASRCGLAPQYEQLEELQRTYGDRGLQVLGFPCNQFMGQEPGSMEEILEYCSTTWGVSFPVEDKIKVNGANAAPLYKALKKAKDAEGKRGPIVWNFEKFLLTPDGDVHRFRPTVKPDDPAIVAVIEANLPA</sequence>
<evidence type="ECO:0000256" key="5">
    <source>
        <dbReference type="RuleBase" id="RU000499"/>
    </source>
</evidence>
<name>A0A5N0TKU5_9MICO</name>
<dbReference type="PANTHER" id="PTHR11592">
    <property type="entry name" value="GLUTATHIONE PEROXIDASE"/>
    <property type="match status" value="1"/>
</dbReference>
<dbReference type="InterPro" id="IPR029759">
    <property type="entry name" value="GPX_AS"/>
</dbReference>
<evidence type="ECO:0000256" key="1">
    <source>
        <dbReference type="ARBA" id="ARBA00006926"/>
    </source>
</evidence>
<dbReference type="PROSITE" id="PS51355">
    <property type="entry name" value="GLUTATHIONE_PEROXID_3"/>
    <property type="match status" value="1"/>
</dbReference>
<keyword evidence="3 5" id="KW-0560">Oxidoreductase</keyword>
<dbReference type="PROSITE" id="PS00763">
    <property type="entry name" value="GLUTATHIONE_PEROXID_2"/>
    <property type="match status" value="1"/>
</dbReference>
<evidence type="ECO:0000256" key="4">
    <source>
        <dbReference type="PIRSR" id="PIRSR000303-1"/>
    </source>
</evidence>
<dbReference type="Gene3D" id="3.40.30.10">
    <property type="entry name" value="Glutaredoxin"/>
    <property type="match status" value="1"/>
</dbReference>
<dbReference type="Proteomes" id="UP000326838">
    <property type="component" value="Unassembled WGS sequence"/>
</dbReference>
<dbReference type="RefSeq" id="WP_150891619.1">
    <property type="nucleotide sequence ID" value="NZ_VYUY01000003.1"/>
</dbReference>
<feature type="active site" evidence="4">
    <location>
        <position position="41"/>
    </location>
</feature>
<comment type="similarity">
    <text evidence="1 5">Belongs to the glutathione peroxidase family.</text>
</comment>
<dbReference type="PIRSF" id="PIRSF000303">
    <property type="entry name" value="Glutathion_perox"/>
    <property type="match status" value="1"/>
</dbReference>
<reference evidence="7" key="1">
    <citation type="submission" date="2019-09" db="EMBL/GenBank/DDBJ databases">
        <title>Mumia zhuanghuii sp. nov. isolated from the intestinal contents of plateau pika (Ochotona curzoniae) in the Qinghai-Tibet plateau of China.</title>
        <authorList>
            <person name="Tian Z."/>
        </authorList>
    </citation>
    <scope>NUCLEOTIDE SEQUENCE [LARGE SCALE GENOMIC DNA]</scope>
    <source>
        <strain evidence="7">L-033</strain>
    </source>
</reference>
<evidence type="ECO:0000256" key="2">
    <source>
        <dbReference type="ARBA" id="ARBA00022559"/>
    </source>
</evidence>
<accession>A0A5N0TKU5</accession>
<dbReference type="InterPro" id="IPR000889">
    <property type="entry name" value="Glutathione_peroxidase"/>
</dbReference>
<dbReference type="InterPro" id="IPR029760">
    <property type="entry name" value="GPX_CS"/>
</dbReference>
<dbReference type="GO" id="GO:0034599">
    <property type="term" value="P:cellular response to oxidative stress"/>
    <property type="evidence" value="ECO:0007669"/>
    <property type="project" value="TreeGrafter"/>
</dbReference>
<dbReference type="PRINTS" id="PR01011">
    <property type="entry name" value="GLUTPROXDASE"/>
</dbReference>
<evidence type="ECO:0000256" key="3">
    <source>
        <dbReference type="ARBA" id="ARBA00023002"/>
    </source>
</evidence>
<dbReference type="GO" id="GO:0004601">
    <property type="term" value="F:peroxidase activity"/>
    <property type="evidence" value="ECO:0007669"/>
    <property type="project" value="UniProtKB-KW"/>
</dbReference>
<comment type="caution">
    <text evidence="6">The sequence shown here is derived from an EMBL/GenBank/DDBJ whole genome shotgun (WGS) entry which is preliminary data.</text>
</comment>
<dbReference type="PROSITE" id="PS00460">
    <property type="entry name" value="GLUTATHIONE_PEROXID_1"/>
    <property type="match status" value="1"/>
</dbReference>
<dbReference type="PANTHER" id="PTHR11592:SF40">
    <property type="entry name" value="THIOREDOXIN_GLUTATHIONE PEROXIDASE BTUE"/>
    <property type="match status" value="1"/>
</dbReference>
<gene>
    <name evidence="6" type="ORF">F6B40_00820</name>
</gene>
<dbReference type="EMBL" id="VYUY01000003">
    <property type="protein sequence ID" value="KAA9135765.1"/>
    <property type="molecule type" value="Genomic_DNA"/>
</dbReference>
<dbReference type="CDD" id="cd00340">
    <property type="entry name" value="GSH_Peroxidase"/>
    <property type="match status" value="1"/>
</dbReference>
<proteinExistence type="inferred from homology"/>
<dbReference type="Pfam" id="PF00255">
    <property type="entry name" value="GSHPx"/>
    <property type="match status" value="1"/>
</dbReference>
<organism evidence="6 7">
    <name type="scientific">Microbacterium caowuchunii</name>
    <dbReference type="NCBI Taxonomy" id="2614638"/>
    <lineage>
        <taxon>Bacteria</taxon>
        <taxon>Bacillati</taxon>
        <taxon>Actinomycetota</taxon>
        <taxon>Actinomycetes</taxon>
        <taxon>Micrococcales</taxon>
        <taxon>Microbacteriaceae</taxon>
        <taxon>Microbacterium</taxon>
    </lineage>
</organism>
<evidence type="ECO:0000313" key="7">
    <source>
        <dbReference type="Proteomes" id="UP000326838"/>
    </source>
</evidence>
<keyword evidence="2 5" id="KW-0575">Peroxidase</keyword>
<dbReference type="SUPFAM" id="SSF52833">
    <property type="entry name" value="Thioredoxin-like"/>
    <property type="match status" value="1"/>
</dbReference>
<keyword evidence="7" id="KW-1185">Reference proteome</keyword>
<dbReference type="AlphaFoldDB" id="A0A5N0TKU5"/>